<gene>
    <name evidence="3" type="ORF">DB32_008870</name>
</gene>
<dbReference type="InterPro" id="IPR016047">
    <property type="entry name" value="M23ase_b-sheet_dom"/>
</dbReference>
<dbReference type="PANTHER" id="PTHR21666">
    <property type="entry name" value="PEPTIDASE-RELATED"/>
    <property type="match status" value="1"/>
</dbReference>
<dbReference type="Proteomes" id="UP000034883">
    <property type="component" value="Chromosome"/>
</dbReference>
<dbReference type="CDD" id="cd12797">
    <property type="entry name" value="M23_peptidase"/>
    <property type="match status" value="1"/>
</dbReference>
<dbReference type="Gene3D" id="2.70.70.10">
    <property type="entry name" value="Glucose Permease (Domain IIA)"/>
    <property type="match status" value="1"/>
</dbReference>
<organism evidence="3 4">
    <name type="scientific">Sandaracinus amylolyticus</name>
    <dbReference type="NCBI Taxonomy" id="927083"/>
    <lineage>
        <taxon>Bacteria</taxon>
        <taxon>Pseudomonadati</taxon>
        <taxon>Myxococcota</taxon>
        <taxon>Polyangia</taxon>
        <taxon>Polyangiales</taxon>
        <taxon>Sandaracinaceae</taxon>
        <taxon>Sandaracinus</taxon>
    </lineage>
</organism>
<dbReference type="STRING" id="927083.DB32_008870"/>
<feature type="region of interest" description="Disordered" evidence="1">
    <location>
        <begin position="23"/>
        <end position="58"/>
    </location>
</feature>
<evidence type="ECO:0000313" key="3">
    <source>
        <dbReference type="EMBL" id="AKF11721.1"/>
    </source>
</evidence>
<dbReference type="InterPro" id="IPR050570">
    <property type="entry name" value="Cell_wall_metabolism_enzyme"/>
</dbReference>
<dbReference type="PROSITE" id="PS51257">
    <property type="entry name" value="PROKAR_LIPOPROTEIN"/>
    <property type="match status" value="1"/>
</dbReference>
<dbReference type="KEGG" id="samy:DB32_008870"/>
<dbReference type="PANTHER" id="PTHR21666:SF270">
    <property type="entry name" value="MUREIN HYDROLASE ACTIVATOR ENVC"/>
    <property type="match status" value="1"/>
</dbReference>
<accession>A0A0F6WAT6</accession>
<sequence length="304" mass="31257">MQRALAIVCVVALSGCVASMDEDLDPASSLGEEEWTDEGPPPGEEAESEVPPEGDDDLGTISSALTGAPRFQLPFPCGQVWAGQTRTNHSPLASVDFNRANDIGDAVVAAAGGTVTRVANEGNRSYGRWIEIDHGNGYRTRYAHLHTQGVSVGQRVAQGQRIGTVGDTGGSSGPHLHYELRRNGVAIRPVFDGRTALFYGTRNYTSQNACGGGGGGGGGSTGGVTGRVNTSGAALTVRAGASSSTRAVGSVADGATVRIQCQVRGQSITGTYGTSTLWDYIGTGYVADAYISTGSDGQVAPTCR</sequence>
<feature type="compositionally biased region" description="Acidic residues" evidence="1">
    <location>
        <begin position="44"/>
        <end position="58"/>
    </location>
</feature>
<dbReference type="RefSeq" id="WP_205627137.1">
    <property type="nucleotide sequence ID" value="NZ_CP011125.1"/>
</dbReference>
<protein>
    <submittedName>
        <fullName evidence="3">N-acetylmuramoyl-L-alanine amidase</fullName>
    </submittedName>
</protein>
<dbReference type="AlphaFoldDB" id="A0A0F6WAT6"/>
<dbReference type="SUPFAM" id="SSF51261">
    <property type="entry name" value="Duplicated hybrid motif"/>
    <property type="match status" value="1"/>
</dbReference>
<evidence type="ECO:0000313" key="4">
    <source>
        <dbReference type="Proteomes" id="UP000034883"/>
    </source>
</evidence>
<dbReference type="GO" id="GO:0004222">
    <property type="term" value="F:metalloendopeptidase activity"/>
    <property type="evidence" value="ECO:0007669"/>
    <property type="project" value="TreeGrafter"/>
</dbReference>
<feature type="domain" description="M23ase beta-sheet core" evidence="2">
    <location>
        <begin position="100"/>
        <end position="189"/>
    </location>
</feature>
<name>A0A0F6WAT6_9BACT</name>
<proteinExistence type="predicted"/>
<reference evidence="3 4" key="1">
    <citation type="submission" date="2015-03" db="EMBL/GenBank/DDBJ databases">
        <title>Genome assembly of Sandaracinus amylolyticus DSM 53668.</title>
        <authorList>
            <person name="Sharma G."/>
            <person name="Subramanian S."/>
        </authorList>
    </citation>
    <scope>NUCLEOTIDE SEQUENCE [LARGE SCALE GENOMIC DNA]</scope>
    <source>
        <strain evidence="3 4">DSM 53668</strain>
    </source>
</reference>
<keyword evidence="4" id="KW-1185">Reference proteome</keyword>
<evidence type="ECO:0000256" key="1">
    <source>
        <dbReference type="SAM" id="MobiDB-lite"/>
    </source>
</evidence>
<evidence type="ECO:0000259" key="2">
    <source>
        <dbReference type="Pfam" id="PF01551"/>
    </source>
</evidence>
<feature type="compositionally biased region" description="Acidic residues" evidence="1">
    <location>
        <begin position="23"/>
        <end position="37"/>
    </location>
</feature>
<dbReference type="InterPro" id="IPR011055">
    <property type="entry name" value="Dup_hybrid_motif"/>
</dbReference>
<dbReference type="Pfam" id="PF01551">
    <property type="entry name" value="Peptidase_M23"/>
    <property type="match status" value="1"/>
</dbReference>
<dbReference type="EMBL" id="CP011125">
    <property type="protein sequence ID" value="AKF11721.1"/>
    <property type="molecule type" value="Genomic_DNA"/>
</dbReference>